<organism evidence="1 2">
    <name type="scientific">Neurospora tetraspora</name>
    <dbReference type="NCBI Taxonomy" id="94610"/>
    <lineage>
        <taxon>Eukaryota</taxon>
        <taxon>Fungi</taxon>
        <taxon>Dikarya</taxon>
        <taxon>Ascomycota</taxon>
        <taxon>Pezizomycotina</taxon>
        <taxon>Sordariomycetes</taxon>
        <taxon>Sordariomycetidae</taxon>
        <taxon>Sordariales</taxon>
        <taxon>Sordariaceae</taxon>
        <taxon>Neurospora</taxon>
    </lineage>
</organism>
<accession>A0AAE0MW97</accession>
<protein>
    <submittedName>
        <fullName evidence="1">Uncharacterized protein</fullName>
    </submittedName>
</protein>
<name>A0AAE0MW97_9PEZI</name>
<gene>
    <name evidence="1" type="ORF">B0H65DRAFT_535561</name>
</gene>
<evidence type="ECO:0000313" key="1">
    <source>
        <dbReference type="EMBL" id="KAK3354758.1"/>
    </source>
</evidence>
<keyword evidence="2" id="KW-1185">Reference proteome</keyword>
<dbReference type="GeneID" id="87866186"/>
<reference evidence="1" key="2">
    <citation type="submission" date="2023-06" db="EMBL/GenBank/DDBJ databases">
        <authorList>
            <consortium name="Lawrence Berkeley National Laboratory"/>
            <person name="Haridas S."/>
            <person name="Hensen N."/>
            <person name="Bonometti L."/>
            <person name="Westerberg I."/>
            <person name="Brannstrom I.O."/>
            <person name="Guillou S."/>
            <person name="Cros-Aarteil S."/>
            <person name="Calhoun S."/>
            <person name="Kuo A."/>
            <person name="Mondo S."/>
            <person name="Pangilinan J."/>
            <person name="Riley R."/>
            <person name="Labutti K."/>
            <person name="Andreopoulos B."/>
            <person name="Lipzen A."/>
            <person name="Chen C."/>
            <person name="Yanf M."/>
            <person name="Daum C."/>
            <person name="Ng V."/>
            <person name="Clum A."/>
            <person name="Steindorff A."/>
            <person name="Ohm R."/>
            <person name="Martin F."/>
            <person name="Silar P."/>
            <person name="Natvig D."/>
            <person name="Lalanne C."/>
            <person name="Gautier V."/>
            <person name="Ament-Velasquez S.L."/>
            <person name="Kruys A."/>
            <person name="Hutchinson M.I."/>
            <person name="Powell A.J."/>
            <person name="Barry K."/>
            <person name="Miller A.N."/>
            <person name="Grigoriev I.V."/>
            <person name="Debuchy R."/>
            <person name="Gladieux P."/>
            <person name="Thoren M.H."/>
            <person name="Johannesson H."/>
        </authorList>
    </citation>
    <scope>NUCLEOTIDE SEQUENCE</scope>
    <source>
        <strain evidence="1">CBS 560.94</strain>
    </source>
</reference>
<dbReference type="AlphaFoldDB" id="A0AAE0MW97"/>
<proteinExistence type="predicted"/>
<reference evidence="1" key="1">
    <citation type="journal article" date="2023" name="Mol. Phylogenet. Evol.">
        <title>Genome-scale phylogeny and comparative genomics of the fungal order Sordariales.</title>
        <authorList>
            <person name="Hensen N."/>
            <person name="Bonometti L."/>
            <person name="Westerberg I."/>
            <person name="Brannstrom I.O."/>
            <person name="Guillou S."/>
            <person name="Cros-Aarteil S."/>
            <person name="Calhoun S."/>
            <person name="Haridas S."/>
            <person name="Kuo A."/>
            <person name="Mondo S."/>
            <person name="Pangilinan J."/>
            <person name="Riley R."/>
            <person name="LaButti K."/>
            <person name="Andreopoulos B."/>
            <person name="Lipzen A."/>
            <person name="Chen C."/>
            <person name="Yan M."/>
            <person name="Daum C."/>
            <person name="Ng V."/>
            <person name="Clum A."/>
            <person name="Steindorff A."/>
            <person name="Ohm R.A."/>
            <person name="Martin F."/>
            <person name="Silar P."/>
            <person name="Natvig D.O."/>
            <person name="Lalanne C."/>
            <person name="Gautier V."/>
            <person name="Ament-Velasquez S.L."/>
            <person name="Kruys A."/>
            <person name="Hutchinson M.I."/>
            <person name="Powell A.J."/>
            <person name="Barry K."/>
            <person name="Miller A.N."/>
            <person name="Grigoriev I.V."/>
            <person name="Debuchy R."/>
            <person name="Gladieux P."/>
            <person name="Hiltunen Thoren M."/>
            <person name="Johannesson H."/>
        </authorList>
    </citation>
    <scope>NUCLEOTIDE SEQUENCE</scope>
    <source>
        <strain evidence="1">CBS 560.94</strain>
    </source>
</reference>
<sequence>MRQQKEHDGLQAIDCSVGSPDSKKMFQEDPVSMKEMFLVDKSIVWYGNNSSKDQRAQTTVNGSGVEKKLGNVELESWGTGWSSKNLNDGSQITIRGDRSISFCRPWPSLSMIDPFRFSAWRQLAADKSSSARSNPRSPTREKYLQGWKTRALRAVSIMGVGFHSLVILNIKVYHQVQSSSSLQKCSALYPEGGNVSNAQRSPNPPADGIQVHSRRTVPYRVPSQVQQFLPGVQLGALILQGPIDANAPMVQAFWEPNFQICMA</sequence>
<dbReference type="Proteomes" id="UP001278500">
    <property type="component" value="Unassembled WGS sequence"/>
</dbReference>
<comment type="caution">
    <text evidence="1">The sequence shown here is derived from an EMBL/GenBank/DDBJ whole genome shotgun (WGS) entry which is preliminary data.</text>
</comment>
<dbReference type="EMBL" id="JAUEPP010000001">
    <property type="protein sequence ID" value="KAK3354758.1"/>
    <property type="molecule type" value="Genomic_DNA"/>
</dbReference>
<dbReference type="RefSeq" id="XP_062686136.1">
    <property type="nucleotide sequence ID" value="XM_062829032.1"/>
</dbReference>
<evidence type="ECO:0000313" key="2">
    <source>
        <dbReference type="Proteomes" id="UP001278500"/>
    </source>
</evidence>